<dbReference type="Proteomes" id="UP000830729">
    <property type="component" value="Chromosome"/>
</dbReference>
<dbReference type="RefSeq" id="WP_248650697.1">
    <property type="nucleotide sequence ID" value="NZ_CP096659.1"/>
</dbReference>
<organism evidence="1 2">
    <name type="scientific">Halorussus limi</name>
    <dbReference type="NCBI Taxonomy" id="2938695"/>
    <lineage>
        <taxon>Archaea</taxon>
        <taxon>Methanobacteriati</taxon>
        <taxon>Methanobacteriota</taxon>
        <taxon>Stenosarchaea group</taxon>
        <taxon>Halobacteria</taxon>
        <taxon>Halobacteriales</taxon>
        <taxon>Haladaptataceae</taxon>
        <taxon>Halorussus</taxon>
    </lineage>
</organism>
<protein>
    <submittedName>
        <fullName evidence="1">Uncharacterized protein</fullName>
    </submittedName>
</protein>
<reference evidence="1 2" key="1">
    <citation type="submission" date="2022-04" db="EMBL/GenBank/DDBJ databases">
        <title>Diverse halophilic archaea isolated from saline environments.</title>
        <authorList>
            <person name="Cui H.-L."/>
        </authorList>
    </citation>
    <scope>NUCLEOTIDE SEQUENCE [LARGE SCALE GENOMIC DNA]</scope>
    <source>
        <strain evidence="1 2">XZYJT49</strain>
    </source>
</reference>
<evidence type="ECO:0000313" key="1">
    <source>
        <dbReference type="EMBL" id="UPV74652.1"/>
    </source>
</evidence>
<dbReference type="KEGG" id="halx:M0R89_00945"/>
<accession>A0A8U0HUA1</accession>
<gene>
    <name evidence="1" type="ORF">M0R89_00945</name>
</gene>
<dbReference type="AlphaFoldDB" id="A0A8U0HUA1"/>
<evidence type="ECO:0000313" key="2">
    <source>
        <dbReference type="Proteomes" id="UP000830729"/>
    </source>
</evidence>
<sequence length="80" mass="8081">MTVARSMTLVGATLVLAGLAMTLYGVTGLFAVGGALLVAGALASFSLSPESESGGAECPECAARNWADRSQCRECGADLR</sequence>
<proteinExistence type="predicted"/>
<dbReference type="EMBL" id="CP096659">
    <property type="protein sequence ID" value="UPV74652.1"/>
    <property type="molecule type" value="Genomic_DNA"/>
</dbReference>
<name>A0A8U0HUA1_9EURY</name>
<keyword evidence="2" id="KW-1185">Reference proteome</keyword>
<dbReference type="GeneID" id="72183722"/>